<dbReference type="EMBL" id="FP929138">
    <property type="protein sequence ID" value="CBY00172.1"/>
    <property type="molecule type" value="Genomic_DNA"/>
</dbReference>
<proteinExistence type="predicted"/>
<dbReference type="VEuPathDB" id="FungiDB:LEMA_P013020.1"/>
<feature type="region of interest" description="Disordered" evidence="1">
    <location>
        <begin position="330"/>
        <end position="367"/>
    </location>
</feature>
<feature type="region of interest" description="Disordered" evidence="1">
    <location>
        <begin position="107"/>
        <end position="135"/>
    </location>
</feature>
<sequence length="516" mass="58076">MTPPFPCTPTHISENDLVSLDRLEITIDLGLANLVDLVRSSGANDSRQRMYALQSGSSASPKAGLRGDACTREYRRHEDFKAHEAEWGRMVECCYCNLAPNQVNRTRPPRVGPSVRERMEDSRAKRQRDREESEVPMWSPLDFHDTLMPQPVFDEPFLSDEPTMPAHFPIPFPHTSVFDLNLLEYAKHPRPSEICGLCLDTPIQFAGIHFAPFGDFLDISMHFTNDELDLLNADVLQLEPVRSGRWKTSLGPYGKTPCGWRMLREKGVDFDLRRRKLVAPVPPQSFPDINIPGASSRTSKPPSALHIDVQPLPYERAPAQSERQICTKRRDDPISHHNGLELSHQKKKQDARVASWNRPGTNQHGDYCPIDCYNQAGGYPPSPTRSISPVPQPSGCRTPSPLTSLVSRSSRPAPHPRRVTISSPSFTASHRATVEPEVHPEEFIFPLSYTSTSLASPGTKTAKLRQRPDHPTLKKTYSRVKSRNTGKGNGKEKMYQAYAMDADDFGESIRDDWRDV</sequence>
<evidence type="ECO:0000313" key="2">
    <source>
        <dbReference type="EMBL" id="CBY00172.1"/>
    </source>
</evidence>
<dbReference type="AlphaFoldDB" id="E5AC61"/>
<feature type="compositionally biased region" description="Basic and acidic residues" evidence="1">
    <location>
        <begin position="330"/>
        <end position="339"/>
    </location>
</feature>
<reference evidence="3" key="1">
    <citation type="journal article" date="2011" name="Nat. Commun.">
        <title>Effector diversification within compartments of the Leptosphaeria maculans genome affected by Repeat-Induced Point mutations.</title>
        <authorList>
            <person name="Rouxel T."/>
            <person name="Grandaubert J."/>
            <person name="Hane J.K."/>
            <person name="Hoede C."/>
            <person name="van de Wouw A.P."/>
            <person name="Couloux A."/>
            <person name="Dominguez V."/>
            <person name="Anthouard V."/>
            <person name="Bally P."/>
            <person name="Bourras S."/>
            <person name="Cozijnsen A.J."/>
            <person name="Ciuffetti L.M."/>
            <person name="Degrave A."/>
            <person name="Dilmaghani A."/>
            <person name="Duret L."/>
            <person name="Fudal I."/>
            <person name="Goodwin S.B."/>
            <person name="Gout L."/>
            <person name="Glaser N."/>
            <person name="Linglin J."/>
            <person name="Kema G.H.J."/>
            <person name="Lapalu N."/>
            <person name="Lawrence C.B."/>
            <person name="May K."/>
            <person name="Meyer M."/>
            <person name="Ollivier B."/>
            <person name="Poulain J."/>
            <person name="Schoch C.L."/>
            <person name="Simon A."/>
            <person name="Spatafora J.W."/>
            <person name="Stachowiak A."/>
            <person name="Turgeon B.G."/>
            <person name="Tyler B.M."/>
            <person name="Vincent D."/>
            <person name="Weissenbach J."/>
            <person name="Amselem J."/>
            <person name="Quesneville H."/>
            <person name="Oliver R.P."/>
            <person name="Wincker P."/>
            <person name="Balesdent M.-H."/>
            <person name="Howlett B.J."/>
        </authorList>
    </citation>
    <scope>NUCLEOTIDE SEQUENCE [LARGE SCALE GENOMIC DNA]</scope>
    <source>
        <strain evidence="3">JN3 / isolate v23.1.3 / race Av1-4-5-6-7-8</strain>
    </source>
</reference>
<protein>
    <submittedName>
        <fullName evidence="2">Predicted protein</fullName>
    </submittedName>
</protein>
<feature type="region of interest" description="Disordered" evidence="1">
    <location>
        <begin position="283"/>
        <end position="304"/>
    </location>
</feature>
<feature type="compositionally biased region" description="Polar residues" evidence="1">
    <location>
        <begin position="420"/>
        <end position="430"/>
    </location>
</feature>
<gene>
    <name evidence="2" type="ORF">LEMA_P013020.1</name>
</gene>
<dbReference type="HOGENOM" id="CLU_527913_0_0_1"/>
<evidence type="ECO:0000313" key="3">
    <source>
        <dbReference type="Proteomes" id="UP000002668"/>
    </source>
</evidence>
<dbReference type="GeneID" id="13290305"/>
<name>E5AC61_LEPMJ</name>
<keyword evidence="3" id="KW-1185">Reference proteome</keyword>
<evidence type="ECO:0000256" key="1">
    <source>
        <dbReference type="SAM" id="MobiDB-lite"/>
    </source>
</evidence>
<feature type="region of interest" description="Disordered" evidence="1">
    <location>
        <begin position="455"/>
        <end position="493"/>
    </location>
</feature>
<feature type="region of interest" description="Disordered" evidence="1">
    <location>
        <begin position="379"/>
        <end position="434"/>
    </location>
</feature>
<organism evidence="3">
    <name type="scientific">Leptosphaeria maculans (strain JN3 / isolate v23.1.3 / race Av1-4-5-6-7-8)</name>
    <name type="common">Blackleg fungus</name>
    <name type="synonym">Phoma lingam</name>
    <dbReference type="NCBI Taxonomy" id="985895"/>
    <lineage>
        <taxon>Eukaryota</taxon>
        <taxon>Fungi</taxon>
        <taxon>Dikarya</taxon>
        <taxon>Ascomycota</taxon>
        <taxon>Pezizomycotina</taxon>
        <taxon>Dothideomycetes</taxon>
        <taxon>Pleosporomycetidae</taxon>
        <taxon>Pleosporales</taxon>
        <taxon>Pleosporineae</taxon>
        <taxon>Leptosphaeriaceae</taxon>
        <taxon>Plenodomus</taxon>
        <taxon>Plenodomus lingam/Leptosphaeria maculans species complex</taxon>
    </lineage>
</organism>
<dbReference type="InParanoid" id="E5AC61"/>
<accession>E5AC61</accession>
<feature type="compositionally biased region" description="Polar residues" evidence="1">
    <location>
        <begin position="384"/>
        <end position="406"/>
    </location>
</feature>
<dbReference type="Proteomes" id="UP000002668">
    <property type="component" value="Genome"/>
</dbReference>
<feature type="compositionally biased region" description="Basic and acidic residues" evidence="1">
    <location>
        <begin position="115"/>
        <end position="133"/>
    </location>
</feature>